<proteinExistence type="predicted"/>
<evidence type="ECO:0000313" key="2">
    <source>
        <dbReference type="Proteomes" id="UP000831701"/>
    </source>
</evidence>
<protein>
    <submittedName>
        <fullName evidence="1">Uncharacterized protein</fullName>
    </submittedName>
</protein>
<evidence type="ECO:0000313" key="1">
    <source>
        <dbReference type="EMBL" id="KAI3371910.1"/>
    </source>
</evidence>
<organism evidence="1 2">
    <name type="scientific">Scortum barcoo</name>
    <name type="common">barcoo grunter</name>
    <dbReference type="NCBI Taxonomy" id="214431"/>
    <lineage>
        <taxon>Eukaryota</taxon>
        <taxon>Metazoa</taxon>
        <taxon>Chordata</taxon>
        <taxon>Craniata</taxon>
        <taxon>Vertebrata</taxon>
        <taxon>Euteleostomi</taxon>
        <taxon>Actinopterygii</taxon>
        <taxon>Neopterygii</taxon>
        <taxon>Teleostei</taxon>
        <taxon>Neoteleostei</taxon>
        <taxon>Acanthomorphata</taxon>
        <taxon>Eupercaria</taxon>
        <taxon>Centrarchiformes</taxon>
        <taxon>Terapontoidei</taxon>
        <taxon>Terapontidae</taxon>
        <taxon>Scortum</taxon>
    </lineage>
</organism>
<name>A0ACB8WVX0_9TELE</name>
<accession>A0ACB8WVX0</accession>
<reference evidence="1" key="1">
    <citation type="submission" date="2022-04" db="EMBL/GenBank/DDBJ databases">
        <title>Jade perch genome.</title>
        <authorList>
            <person name="Chao B."/>
        </authorList>
    </citation>
    <scope>NUCLEOTIDE SEQUENCE</scope>
    <source>
        <strain evidence="1">CB-2022</strain>
    </source>
</reference>
<comment type="caution">
    <text evidence="1">The sequence shown here is derived from an EMBL/GenBank/DDBJ whole genome shotgun (WGS) entry which is preliminary data.</text>
</comment>
<dbReference type="EMBL" id="CM041535">
    <property type="protein sequence ID" value="KAI3371910.1"/>
    <property type="molecule type" value="Genomic_DNA"/>
</dbReference>
<gene>
    <name evidence="1" type="ORF">L3Q82_006782</name>
</gene>
<sequence>MAVHQRSPSNLTDGTGEDLQGRMAEDPQIQLGSYTDERADLMARTGPHRPRRPLLRCLTVGVQVLLRPALCSLLLNVFYKLKHDEEERNRGVGEEEEGGWEALDSSSTLLAGGECAVKDAFRCIDTRFITGMSRSDCRVKAKAVSTGAGRRNQKPLKRRLFRSYDDLTSCWAGLAERPVMLLLKLRGRPEAPGGTGEQRDSTGQGEPLPQHHQTVTCLPSPETTVHPASKINGQQDRNLFARPTTRKKERKKRGTKVSPGRRQPEPNERSGHSRGPRWPFSTNSDMSSPIWRQMLLQTEEPASHRVVAPLLVIQSETSFHIICPSLQFGAGQVVFNGKMALMRAVRGYQNSKVAGHKT</sequence>
<dbReference type="Proteomes" id="UP000831701">
    <property type="component" value="Chromosome 5"/>
</dbReference>
<keyword evidence="2" id="KW-1185">Reference proteome</keyword>